<evidence type="ECO:0000256" key="4">
    <source>
        <dbReference type="ARBA" id="ARBA00023267"/>
    </source>
</evidence>
<dbReference type="FunFam" id="3.30.1490.20:FF:000003">
    <property type="entry name" value="acetyl-CoA carboxylase isoform X1"/>
    <property type="match status" value="1"/>
</dbReference>
<dbReference type="InterPro" id="IPR005482">
    <property type="entry name" value="Biotin_COase_C"/>
</dbReference>
<dbReference type="InterPro" id="IPR005481">
    <property type="entry name" value="BC-like_N"/>
</dbReference>
<dbReference type="SMART" id="SM00878">
    <property type="entry name" value="Biotin_carb_C"/>
    <property type="match status" value="1"/>
</dbReference>
<evidence type="ECO:0000256" key="2">
    <source>
        <dbReference type="ARBA" id="ARBA00022741"/>
    </source>
</evidence>
<dbReference type="Gene3D" id="3.30.470.20">
    <property type="entry name" value="ATP-grasp fold, B domain"/>
    <property type="match status" value="1"/>
</dbReference>
<evidence type="ECO:0000256" key="1">
    <source>
        <dbReference type="ARBA" id="ARBA00022598"/>
    </source>
</evidence>
<proteinExistence type="predicted"/>
<evidence type="ECO:0000256" key="5">
    <source>
        <dbReference type="PROSITE-ProRule" id="PRU00409"/>
    </source>
</evidence>
<reference evidence="9" key="1">
    <citation type="submission" date="2020-04" db="EMBL/GenBank/DDBJ databases">
        <authorList>
            <person name="Zhang T."/>
        </authorList>
    </citation>
    <scope>NUCLEOTIDE SEQUENCE</scope>
    <source>
        <strain evidence="9">HKST-UBA02</strain>
    </source>
</reference>
<dbReference type="PROSITE" id="PS50979">
    <property type="entry name" value="BC"/>
    <property type="match status" value="1"/>
</dbReference>
<dbReference type="EMBL" id="JAGQHS010000028">
    <property type="protein sequence ID" value="MCA9755642.1"/>
    <property type="molecule type" value="Genomic_DNA"/>
</dbReference>
<dbReference type="InterPro" id="IPR050856">
    <property type="entry name" value="Biotin_carboxylase_complex"/>
</dbReference>
<dbReference type="InterPro" id="IPR011054">
    <property type="entry name" value="Rudment_hybrid_motif"/>
</dbReference>
<feature type="domain" description="ATP-grasp" evidence="7">
    <location>
        <begin position="124"/>
        <end position="321"/>
    </location>
</feature>
<dbReference type="PROSITE" id="PS50975">
    <property type="entry name" value="ATP_GRASP"/>
    <property type="match status" value="1"/>
</dbReference>
<evidence type="ECO:0000313" key="9">
    <source>
        <dbReference type="EMBL" id="MCA9755642.1"/>
    </source>
</evidence>
<organism evidence="9 10">
    <name type="scientific">Eiseniibacteriota bacterium</name>
    <dbReference type="NCBI Taxonomy" id="2212470"/>
    <lineage>
        <taxon>Bacteria</taxon>
        <taxon>Candidatus Eiseniibacteriota</taxon>
    </lineage>
</organism>
<dbReference type="PANTHER" id="PTHR18866:SF33">
    <property type="entry name" value="METHYLCROTONOYL-COA CARBOXYLASE SUBUNIT ALPHA, MITOCHONDRIAL-RELATED"/>
    <property type="match status" value="1"/>
</dbReference>
<dbReference type="GO" id="GO:0016874">
    <property type="term" value="F:ligase activity"/>
    <property type="evidence" value="ECO:0007669"/>
    <property type="project" value="UniProtKB-KW"/>
</dbReference>
<protein>
    <submittedName>
        <fullName evidence="9">ATP-grasp domain-containing protein</fullName>
    </submittedName>
</protein>
<dbReference type="InterPro" id="IPR005479">
    <property type="entry name" value="CPAse_ATP-bd"/>
</dbReference>
<evidence type="ECO:0000256" key="3">
    <source>
        <dbReference type="ARBA" id="ARBA00022840"/>
    </source>
</evidence>
<dbReference type="SUPFAM" id="SSF52440">
    <property type="entry name" value="PreATP-grasp domain"/>
    <property type="match status" value="1"/>
</dbReference>
<dbReference type="FunFam" id="3.40.50.20:FF:000010">
    <property type="entry name" value="Propionyl-CoA carboxylase subunit alpha"/>
    <property type="match status" value="1"/>
</dbReference>
<evidence type="ECO:0000313" key="10">
    <source>
        <dbReference type="Proteomes" id="UP000739538"/>
    </source>
</evidence>
<dbReference type="InterPro" id="IPR016185">
    <property type="entry name" value="PreATP-grasp_dom_sf"/>
</dbReference>
<dbReference type="GO" id="GO:0005524">
    <property type="term" value="F:ATP binding"/>
    <property type="evidence" value="ECO:0007669"/>
    <property type="project" value="UniProtKB-UniRule"/>
</dbReference>
<keyword evidence="4" id="KW-0092">Biotin</keyword>
<gene>
    <name evidence="9" type="ORF">KDA27_07565</name>
</gene>
<reference evidence="9" key="2">
    <citation type="journal article" date="2021" name="Microbiome">
        <title>Successional dynamics and alternative stable states in a saline activated sludge microbial community over 9 years.</title>
        <authorList>
            <person name="Wang Y."/>
            <person name="Ye J."/>
            <person name="Ju F."/>
            <person name="Liu L."/>
            <person name="Boyd J.A."/>
            <person name="Deng Y."/>
            <person name="Parks D.H."/>
            <person name="Jiang X."/>
            <person name="Yin X."/>
            <person name="Woodcroft B.J."/>
            <person name="Tyson G.W."/>
            <person name="Hugenholtz P."/>
            <person name="Polz M.F."/>
            <person name="Zhang T."/>
        </authorList>
    </citation>
    <scope>NUCLEOTIDE SEQUENCE</scope>
    <source>
        <strain evidence="9">HKST-UBA02</strain>
    </source>
</reference>
<evidence type="ECO:0000259" key="8">
    <source>
        <dbReference type="PROSITE" id="PS50979"/>
    </source>
</evidence>
<evidence type="ECO:0000259" key="7">
    <source>
        <dbReference type="PROSITE" id="PS50975"/>
    </source>
</evidence>
<dbReference type="Pfam" id="PF02786">
    <property type="entry name" value="CPSase_L_D2"/>
    <property type="match status" value="1"/>
</dbReference>
<dbReference type="PROSITE" id="PS00867">
    <property type="entry name" value="CPSASE_2"/>
    <property type="match status" value="1"/>
</dbReference>
<dbReference type="SUPFAM" id="SSF56059">
    <property type="entry name" value="Glutathione synthetase ATP-binding domain-like"/>
    <property type="match status" value="1"/>
</dbReference>
<dbReference type="Pfam" id="PF00289">
    <property type="entry name" value="Biotin_carb_N"/>
    <property type="match status" value="1"/>
</dbReference>
<dbReference type="InterPro" id="IPR011761">
    <property type="entry name" value="ATP-grasp"/>
</dbReference>
<accession>A0A956NAL2</accession>
<keyword evidence="1" id="KW-0436">Ligase</keyword>
<dbReference type="Proteomes" id="UP000739538">
    <property type="component" value="Unassembled WGS sequence"/>
</dbReference>
<comment type="caution">
    <text evidence="9">The sequence shown here is derived from an EMBL/GenBank/DDBJ whole genome shotgun (WGS) entry which is preliminary data.</text>
</comment>
<dbReference type="Pfam" id="PF02785">
    <property type="entry name" value="Biotin_carb_C"/>
    <property type="match status" value="1"/>
</dbReference>
<feature type="compositionally biased region" description="Polar residues" evidence="6">
    <location>
        <begin position="485"/>
        <end position="494"/>
    </location>
</feature>
<evidence type="ECO:0000256" key="6">
    <source>
        <dbReference type="SAM" id="MobiDB-lite"/>
    </source>
</evidence>
<keyword evidence="3 5" id="KW-0067">ATP-binding</keyword>
<feature type="domain" description="Biotin carboxylation" evidence="8">
    <location>
        <begin position="5"/>
        <end position="450"/>
    </location>
</feature>
<dbReference type="PANTHER" id="PTHR18866">
    <property type="entry name" value="CARBOXYLASE:PYRUVATE/ACETYL-COA/PROPIONYL-COA CARBOXYLASE"/>
    <property type="match status" value="1"/>
</dbReference>
<feature type="region of interest" description="Disordered" evidence="6">
    <location>
        <begin position="479"/>
        <end position="511"/>
    </location>
</feature>
<dbReference type="GO" id="GO:0046872">
    <property type="term" value="F:metal ion binding"/>
    <property type="evidence" value="ECO:0007669"/>
    <property type="project" value="InterPro"/>
</dbReference>
<sequence>MIEKKNHRLLIANRGEIASRIIRGAKDEGWHTIAIYSDADASAPHVLLADEAHPVGPAPAHQSYLNMDRILEVARESRATHVHPGYGFFSENPDFVQRIADAGLKLIGPSADAIRAMGDKVAARNAAEAAKVPLVPGSPPLPADPEVAVDYAEKIGYPVLIKAAFGGGGKGMRLCKDVTELRSALSLTRGEAGRSFGNDTIFIERALLKARHVEIQILCDEHGNGVYLGERECSIQRRHQKLIEETPCVVLAPETRRKMGEAAVRLALDIGYHNAATVEFLLDEKGEPYFLEMNTRLQVEHPITEMVTGIDLVRAQLRIADGEPLPWTQDEIDPKGAAIECRIIAEDAMAGFVPQSGPVHYARLPQGPGVRNDVGFLPGREISVHYDSMIGKLITWGNDREEARTRMLRALDEYLVEGVRTNVDFQRWALSHPEFIAGNTYTRFIDDHFRPEMLARPDLEEDAAIIAAVATYRHRMGSSGPIAMSGTNSQSSDPNAPRRSPWKRARSWSGR</sequence>
<dbReference type="SUPFAM" id="SSF51246">
    <property type="entry name" value="Rudiment single hybrid motif"/>
    <property type="match status" value="1"/>
</dbReference>
<keyword evidence="2 5" id="KW-0547">Nucleotide-binding</keyword>
<name>A0A956NAL2_UNCEI</name>
<feature type="compositionally biased region" description="Basic residues" evidence="6">
    <location>
        <begin position="500"/>
        <end position="511"/>
    </location>
</feature>
<dbReference type="PROSITE" id="PS00866">
    <property type="entry name" value="CPSASE_1"/>
    <property type="match status" value="1"/>
</dbReference>
<dbReference type="InterPro" id="IPR011764">
    <property type="entry name" value="Biotin_carboxylation_dom"/>
</dbReference>
<dbReference type="AlphaFoldDB" id="A0A956NAL2"/>